<dbReference type="InterPro" id="IPR011009">
    <property type="entry name" value="Kinase-like_dom_sf"/>
</dbReference>
<keyword evidence="2" id="KW-0723">Serine/threonine-protein kinase</keyword>
<reference evidence="11" key="1">
    <citation type="submission" date="2017-01" db="EMBL/GenBank/DDBJ databases">
        <authorList>
            <person name="Wang Y."/>
            <person name="White M."/>
            <person name="Kvist S."/>
            <person name="Moncalvo J.-M."/>
        </authorList>
    </citation>
    <scope>NUCLEOTIDE SEQUENCE [LARGE SCALE GENOMIC DNA]</scope>
    <source>
        <strain evidence="11">ID-206-W2</strain>
    </source>
</reference>
<evidence type="ECO:0000256" key="2">
    <source>
        <dbReference type="ARBA" id="ARBA00022527"/>
    </source>
</evidence>
<sequence>MLDCDFPISYTNKQQQRLPNISNTQLSLNTKLNNSRSVSGNKPQKIIVDVSSSKSTCSPEIPIFHDDFSNRSFRGQLNFDYNSKSNNYKIASQATATAGRGQFLAKQSQKQHTYGDKISSLNRNYCLKTSQGSVDKKDIYLAGENFSEGYDLDASKFASNSKNTLVDSRLDSSFNFYNDSSYFEASLESPKNAQVNNFELVNQQNKEGQRNFHFQQEKFQHQQQKSIASQNKNAIDGSLSVTIRPVGYINKRYGFPIKSLGAGTGGQVDLYRSDFDRKYCAVKTFKKQSVDTSRDGRVTRSCLAELAINVNVNHRNIIKTYDIVMEYDQSYYAIMEHCPIDLFTLLQTRKLSHLEIYNFFAQLIDGVKYLHAKGIAHRDLKLDNCCISFDGTLKIIDFGCATIFKRKVPKVNLNIDSSKTGISSGYSKYLADKNISSVGMQRSYNKIPSSSPPGHVPMMNDYSRNNSTSSGLFSSTTDISCYESFDSSKGQHNLKSYGSNIQNEISMPSGTASSTPTILPQQEEDYQYVDLPSIGLCGSNPYIAPELYLNVPYDSRKADVWACGIILLSMTNLHFPWDIALEHKDKNFATFTKIPSKFIDFWLQARKEPANLVNSMLEINPNHRTTIDGVYSDPWFKTIRL</sequence>
<gene>
    <name evidence="10" type="ORF">AYI69_g1735</name>
</gene>
<name>A0A1R1YPF3_9FUNG</name>
<dbReference type="PROSITE" id="PS00108">
    <property type="entry name" value="PROTEIN_KINASE_ST"/>
    <property type="match status" value="1"/>
</dbReference>
<dbReference type="SMART" id="SM00220">
    <property type="entry name" value="S_TKc"/>
    <property type="match status" value="1"/>
</dbReference>
<evidence type="ECO:0000256" key="7">
    <source>
        <dbReference type="ARBA" id="ARBA00047899"/>
    </source>
</evidence>
<proteinExistence type="predicted"/>
<comment type="caution">
    <text evidence="10">The sequence shown here is derived from an EMBL/GenBank/DDBJ whole genome shotgun (WGS) entry which is preliminary data.</text>
</comment>
<dbReference type="OrthoDB" id="6513151at2759"/>
<keyword evidence="4" id="KW-0547">Nucleotide-binding</keyword>
<dbReference type="SUPFAM" id="SSF56112">
    <property type="entry name" value="Protein kinase-like (PK-like)"/>
    <property type="match status" value="1"/>
</dbReference>
<comment type="catalytic activity">
    <reaction evidence="7">
        <text>L-threonyl-[protein] + ATP = O-phospho-L-threonyl-[protein] + ADP + H(+)</text>
        <dbReference type="Rhea" id="RHEA:46608"/>
        <dbReference type="Rhea" id="RHEA-COMP:11060"/>
        <dbReference type="Rhea" id="RHEA-COMP:11605"/>
        <dbReference type="ChEBI" id="CHEBI:15378"/>
        <dbReference type="ChEBI" id="CHEBI:30013"/>
        <dbReference type="ChEBI" id="CHEBI:30616"/>
        <dbReference type="ChEBI" id="CHEBI:61977"/>
        <dbReference type="ChEBI" id="CHEBI:456216"/>
        <dbReference type="EC" id="2.7.11.1"/>
    </reaction>
</comment>
<dbReference type="EC" id="2.7.11.1" evidence="1"/>
<keyword evidence="6" id="KW-0067">ATP-binding</keyword>
<protein>
    <recommendedName>
        <fullName evidence="1">non-specific serine/threonine protein kinase</fullName>
        <ecNumber evidence="1">2.7.11.1</ecNumber>
    </recommendedName>
</protein>
<dbReference type="AlphaFoldDB" id="A0A1R1YPF3"/>
<feature type="domain" description="Protein kinase" evidence="9">
    <location>
        <begin position="254"/>
        <end position="636"/>
    </location>
</feature>
<evidence type="ECO:0000256" key="3">
    <source>
        <dbReference type="ARBA" id="ARBA00022679"/>
    </source>
</evidence>
<dbReference type="GO" id="GO:0005524">
    <property type="term" value="F:ATP binding"/>
    <property type="evidence" value="ECO:0007669"/>
    <property type="project" value="UniProtKB-KW"/>
</dbReference>
<dbReference type="PANTHER" id="PTHR24343">
    <property type="entry name" value="SERINE/THREONINE KINASE"/>
    <property type="match status" value="1"/>
</dbReference>
<evidence type="ECO:0000256" key="5">
    <source>
        <dbReference type="ARBA" id="ARBA00022777"/>
    </source>
</evidence>
<evidence type="ECO:0000256" key="8">
    <source>
        <dbReference type="ARBA" id="ARBA00048679"/>
    </source>
</evidence>
<organism evidence="10 11">
    <name type="scientific">Smittium culicis</name>
    <dbReference type="NCBI Taxonomy" id="133412"/>
    <lineage>
        <taxon>Eukaryota</taxon>
        <taxon>Fungi</taxon>
        <taxon>Fungi incertae sedis</taxon>
        <taxon>Zoopagomycota</taxon>
        <taxon>Kickxellomycotina</taxon>
        <taxon>Harpellomycetes</taxon>
        <taxon>Harpellales</taxon>
        <taxon>Legeriomycetaceae</taxon>
        <taxon>Smittium</taxon>
    </lineage>
</organism>
<dbReference type="PROSITE" id="PS50011">
    <property type="entry name" value="PROTEIN_KINASE_DOM"/>
    <property type="match status" value="1"/>
</dbReference>
<dbReference type="PANTHER" id="PTHR24343:SF137">
    <property type="entry name" value="SERINE_THREONINE-PROTEIN KINASE HRK1"/>
    <property type="match status" value="1"/>
</dbReference>
<evidence type="ECO:0000256" key="6">
    <source>
        <dbReference type="ARBA" id="ARBA00022840"/>
    </source>
</evidence>
<evidence type="ECO:0000259" key="9">
    <source>
        <dbReference type="PROSITE" id="PS50011"/>
    </source>
</evidence>
<evidence type="ECO:0000256" key="1">
    <source>
        <dbReference type="ARBA" id="ARBA00012513"/>
    </source>
</evidence>
<dbReference type="InterPro" id="IPR000719">
    <property type="entry name" value="Prot_kinase_dom"/>
</dbReference>
<keyword evidence="3" id="KW-0808">Transferase</keyword>
<keyword evidence="11" id="KW-1185">Reference proteome</keyword>
<dbReference type="GO" id="GO:0005829">
    <property type="term" value="C:cytosol"/>
    <property type="evidence" value="ECO:0007669"/>
    <property type="project" value="TreeGrafter"/>
</dbReference>
<dbReference type="GO" id="GO:0004674">
    <property type="term" value="F:protein serine/threonine kinase activity"/>
    <property type="evidence" value="ECO:0007669"/>
    <property type="project" value="UniProtKB-KW"/>
</dbReference>
<evidence type="ECO:0000313" key="10">
    <source>
        <dbReference type="EMBL" id="OMJ28781.1"/>
    </source>
</evidence>
<comment type="catalytic activity">
    <reaction evidence="8">
        <text>L-seryl-[protein] + ATP = O-phospho-L-seryl-[protein] + ADP + H(+)</text>
        <dbReference type="Rhea" id="RHEA:17989"/>
        <dbReference type="Rhea" id="RHEA-COMP:9863"/>
        <dbReference type="Rhea" id="RHEA-COMP:11604"/>
        <dbReference type="ChEBI" id="CHEBI:15378"/>
        <dbReference type="ChEBI" id="CHEBI:29999"/>
        <dbReference type="ChEBI" id="CHEBI:30616"/>
        <dbReference type="ChEBI" id="CHEBI:83421"/>
        <dbReference type="ChEBI" id="CHEBI:456216"/>
        <dbReference type="EC" id="2.7.11.1"/>
    </reaction>
</comment>
<evidence type="ECO:0000256" key="4">
    <source>
        <dbReference type="ARBA" id="ARBA00022741"/>
    </source>
</evidence>
<evidence type="ECO:0000313" key="11">
    <source>
        <dbReference type="Proteomes" id="UP000187429"/>
    </source>
</evidence>
<dbReference type="EMBL" id="LSSM01000484">
    <property type="protein sequence ID" value="OMJ28781.1"/>
    <property type="molecule type" value="Genomic_DNA"/>
</dbReference>
<accession>A0A1R1YPF3</accession>
<dbReference type="Proteomes" id="UP000187429">
    <property type="component" value="Unassembled WGS sequence"/>
</dbReference>
<dbReference type="InterPro" id="IPR008271">
    <property type="entry name" value="Ser/Thr_kinase_AS"/>
</dbReference>
<keyword evidence="5 10" id="KW-0418">Kinase</keyword>
<dbReference type="Pfam" id="PF00069">
    <property type="entry name" value="Pkinase"/>
    <property type="match status" value="2"/>
</dbReference>
<dbReference type="Gene3D" id="1.10.510.10">
    <property type="entry name" value="Transferase(Phosphotransferase) domain 1"/>
    <property type="match status" value="2"/>
</dbReference>